<evidence type="ECO:0000313" key="2">
    <source>
        <dbReference type="EMBL" id="GAA1419262.1"/>
    </source>
</evidence>
<gene>
    <name evidence="2" type="ORF">GCM10009601_15900</name>
</gene>
<feature type="signal peptide" evidence="1">
    <location>
        <begin position="1"/>
        <end position="31"/>
    </location>
</feature>
<proteinExistence type="predicted"/>
<reference evidence="2 3" key="1">
    <citation type="journal article" date="2019" name="Int. J. Syst. Evol. Microbiol.">
        <title>The Global Catalogue of Microorganisms (GCM) 10K type strain sequencing project: providing services to taxonomists for standard genome sequencing and annotation.</title>
        <authorList>
            <consortium name="The Broad Institute Genomics Platform"/>
            <consortium name="The Broad Institute Genome Sequencing Center for Infectious Disease"/>
            <person name="Wu L."/>
            <person name="Ma J."/>
        </authorList>
    </citation>
    <scope>NUCLEOTIDE SEQUENCE [LARGE SCALE GENOMIC DNA]</scope>
    <source>
        <strain evidence="2 3">JCM 11756</strain>
    </source>
</reference>
<sequence length="211" mass="22340">MGEHVAMTKRPGRRIITSIAAVTLTASAVLAGGEVAVAADGLPADAEGTDTTEVVEITEPDQQVPTGDAVLGEAELAADGAAGESGAFAVRAAAAKRLPYLCKATVDYPHNSHTKKGTINVHFDTKCGQVAPNLNTEGTLSRSRWYGWEHLATGKGGKKNTKSLRVVAPKGCKKDTWYRYKGQARFYVSGPQGRGSAHVYNQNDKEIKCKG</sequence>
<dbReference type="Proteomes" id="UP001500973">
    <property type="component" value="Unassembled WGS sequence"/>
</dbReference>
<keyword evidence="3" id="KW-1185">Reference proteome</keyword>
<organism evidence="2 3">
    <name type="scientific">Streptomyces thermospinosisporus</name>
    <dbReference type="NCBI Taxonomy" id="161482"/>
    <lineage>
        <taxon>Bacteria</taxon>
        <taxon>Bacillati</taxon>
        <taxon>Actinomycetota</taxon>
        <taxon>Actinomycetes</taxon>
        <taxon>Kitasatosporales</taxon>
        <taxon>Streptomycetaceae</taxon>
        <taxon>Streptomyces</taxon>
    </lineage>
</organism>
<feature type="chain" id="PRO_5045121743" description="Secreted protein" evidence="1">
    <location>
        <begin position="32"/>
        <end position="211"/>
    </location>
</feature>
<keyword evidence="1" id="KW-0732">Signal</keyword>
<evidence type="ECO:0000313" key="3">
    <source>
        <dbReference type="Proteomes" id="UP001500973"/>
    </source>
</evidence>
<name>A0ABN1YPA5_9ACTN</name>
<evidence type="ECO:0000256" key="1">
    <source>
        <dbReference type="SAM" id="SignalP"/>
    </source>
</evidence>
<comment type="caution">
    <text evidence="2">The sequence shown here is derived from an EMBL/GenBank/DDBJ whole genome shotgun (WGS) entry which is preliminary data.</text>
</comment>
<accession>A0ABN1YPA5</accession>
<dbReference type="EMBL" id="BAAAIZ010000017">
    <property type="protein sequence ID" value="GAA1419262.1"/>
    <property type="molecule type" value="Genomic_DNA"/>
</dbReference>
<evidence type="ECO:0008006" key="4">
    <source>
        <dbReference type="Google" id="ProtNLM"/>
    </source>
</evidence>
<protein>
    <recommendedName>
        <fullName evidence="4">Secreted protein</fullName>
    </recommendedName>
</protein>